<keyword evidence="2" id="KW-1185">Reference proteome</keyword>
<sequence length="100" mass="11232">MRPTMQSVNSYDTLHVAVFRPRFGSGYGDALYPLSSYTRMRSNMSETSSEPLEGINQTGFAVADGKSMVAVQIKNGQFWVDFTGEDRLTCAGMYKRQDWS</sequence>
<dbReference type="VEuPathDB" id="FungiDB:SPPG_01721"/>
<dbReference type="OrthoDB" id="10487704at2759"/>
<dbReference type="RefSeq" id="XP_016610672.1">
    <property type="nucleotide sequence ID" value="XM_016750036.1"/>
</dbReference>
<dbReference type="AlphaFoldDB" id="A0A0L0HNL4"/>
<dbReference type="InParanoid" id="A0A0L0HNL4"/>
<dbReference type="EMBL" id="KQ257452">
    <property type="protein sequence ID" value="KND02633.1"/>
    <property type="molecule type" value="Genomic_DNA"/>
</dbReference>
<protein>
    <submittedName>
        <fullName evidence="1">Uncharacterized protein</fullName>
    </submittedName>
</protein>
<accession>A0A0L0HNL4</accession>
<dbReference type="GeneID" id="27685364"/>
<name>A0A0L0HNL4_SPIPD</name>
<dbReference type="Proteomes" id="UP000053201">
    <property type="component" value="Unassembled WGS sequence"/>
</dbReference>
<proteinExistence type="predicted"/>
<organism evidence="1 2">
    <name type="scientific">Spizellomyces punctatus (strain DAOM BR117)</name>
    <dbReference type="NCBI Taxonomy" id="645134"/>
    <lineage>
        <taxon>Eukaryota</taxon>
        <taxon>Fungi</taxon>
        <taxon>Fungi incertae sedis</taxon>
        <taxon>Chytridiomycota</taxon>
        <taxon>Chytridiomycota incertae sedis</taxon>
        <taxon>Chytridiomycetes</taxon>
        <taxon>Spizellomycetales</taxon>
        <taxon>Spizellomycetaceae</taxon>
        <taxon>Spizellomyces</taxon>
    </lineage>
</organism>
<evidence type="ECO:0000313" key="2">
    <source>
        <dbReference type="Proteomes" id="UP000053201"/>
    </source>
</evidence>
<gene>
    <name evidence="1" type="ORF">SPPG_01721</name>
</gene>
<evidence type="ECO:0000313" key="1">
    <source>
        <dbReference type="EMBL" id="KND02633.1"/>
    </source>
</evidence>
<reference evidence="1 2" key="1">
    <citation type="submission" date="2009-08" db="EMBL/GenBank/DDBJ databases">
        <title>The Genome Sequence of Spizellomyces punctatus strain DAOM BR117.</title>
        <authorList>
            <consortium name="The Broad Institute Genome Sequencing Platform"/>
            <person name="Russ C."/>
            <person name="Cuomo C."/>
            <person name="Shea T."/>
            <person name="Young S.K."/>
            <person name="Zeng Q."/>
            <person name="Koehrsen M."/>
            <person name="Haas B."/>
            <person name="Borodovsky M."/>
            <person name="Guigo R."/>
            <person name="Alvarado L."/>
            <person name="Berlin A."/>
            <person name="Bochicchio J."/>
            <person name="Borenstein D."/>
            <person name="Chapman S."/>
            <person name="Chen Z."/>
            <person name="Engels R."/>
            <person name="Freedman E."/>
            <person name="Gellesch M."/>
            <person name="Goldberg J."/>
            <person name="Griggs A."/>
            <person name="Gujja S."/>
            <person name="Heiman D."/>
            <person name="Hepburn T."/>
            <person name="Howarth C."/>
            <person name="Jen D."/>
            <person name="Larson L."/>
            <person name="Lewis B."/>
            <person name="Mehta T."/>
            <person name="Park D."/>
            <person name="Pearson M."/>
            <person name="Roberts A."/>
            <person name="Saif S."/>
            <person name="Shenoy N."/>
            <person name="Sisk P."/>
            <person name="Stolte C."/>
            <person name="Sykes S."/>
            <person name="Thomson T."/>
            <person name="Walk T."/>
            <person name="White J."/>
            <person name="Yandava C."/>
            <person name="Burger G."/>
            <person name="Gray M.W."/>
            <person name="Holland P.W.H."/>
            <person name="King N."/>
            <person name="Lang F.B.F."/>
            <person name="Roger A.J."/>
            <person name="Ruiz-Trillo I."/>
            <person name="Lander E."/>
            <person name="Nusbaum C."/>
        </authorList>
    </citation>
    <scope>NUCLEOTIDE SEQUENCE [LARGE SCALE GENOMIC DNA]</scope>
    <source>
        <strain evidence="1 2">DAOM BR117</strain>
    </source>
</reference>